<reference evidence="2 3" key="1">
    <citation type="journal article" date="2016" name="Front. Microbiol.">
        <title>Genomic Resource of Rice Seed Associated Bacteria.</title>
        <authorList>
            <person name="Midha S."/>
            <person name="Bansal K."/>
            <person name="Sharma S."/>
            <person name="Kumar N."/>
            <person name="Patil P.P."/>
            <person name="Chaudhry V."/>
            <person name="Patil P.B."/>
        </authorList>
    </citation>
    <scope>NUCLEOTIDE SEQUENCE [LARGE SCALE GENOMIC DNA]</scope>
    <source>
        <strain evidence="2 3">NS226</strain>
    </source>
</reference>
<dbReference type="PATRIC" id="fig|401562.3.peg.5038"/>
<dbReference type="OrthoDB" id="9798280at2"/>
<evidence type="ECO:0000313" key="2">
    <source>
        <dbReference type="EMBL" id="KTQ81467.1"/>
    </source>
</evidence>
<feature type="region of interest" description="Disordered" evidence="1">
    <location>
        <begin position="1"/>
        <end position="25"/>
    </location>
</feature>
<dbReference type="Proteomes" id="UP000078272">
    <property type="component" value="Unassembled WGS sequence"/>
</dbReference>
<dbReference type="Pfam" id="PF11950">
    <property type="entry name" value="DUF3467"/>
    <property type="match status" value="1"/>
</dbReference>
<evidence type="ECO:0008006" key="4">
    <source>
        <dbReference type="Google" id="ProtNLM"/>
    </source>
</evidence>
<protein>
    <recommendedName>
        <fullName evidence="4">DUF3467 domain-containing protein</fullName>
    </recommendedName>
</protein>
<organism evidence="2 3">
    <name type="scientific">Aureimonas ureilytica</name>
    <dbReference type="NCBI Taxonomy" id="401562"/>
    <lineage>
        <taxon>Bacteria</taxon>
        <taxon>Pseudomonadati</taxon>
        <taxon>Pseudomonadota</taxon>
        <taxon>Alphaproteobacteria</taxon>
        <taxon>Hyphomicrobiales</taxon>
        <taxon>Aurantimonadaceae</taxon>
        <taxon>Aureimonas</taxon>
    </lineage>
</organism>
<sequence>MTETNKRAEAAGGPAPAHAPKTSMMGRTKVTWDDASMVTTYANVSNVATTREEFMLLFGVSQAWTNQTDEVTVELKNRVLLSPFAAKRFLLLLAKTVEEYEKANGSLD</sequence>
<dbReference type="EMBL" id="LDPZ01000083">
    <property type="protein sequence ID" value="KTQ81467.1"/>
    <property type="molecule type" value="Genomic_DNA"/>
</dbReference>
<evidence type="ECO:0000256" key="1">
    <source>
        <dbReference type="SAM" id="MobiDB-lite"/>
    </source>
</evidence>
<dbReference type="AlphaFoldDB" id="A0A175QY51"/>
<dbReference type="InterPro" id="IPR021857">
    <property type="entry name" value="DUF3467"/>
</dbReference>
<gene>
    <name evidence="2" type="ORF">NS226_22620</name>
</gene>
<evidence type="ECO:0000313" key="3">
    <source>
        <dbReference type="Proteomes" id="UP000078272"/>
    </source>
</evidence>
<feature type="compositionally biased region" description="Low complexity" evidence="1">
    <location>
        <begin position="10"/>
        <end position="20"/>
    </location>
</feature>
<name>A0A175QY51_9HYPH</name>
<accession>A0A175QY51</accession>
<comment type="caution">
    <text evidence="2">The sequence shown here is derived from an EMBL/GenBank/DDBJ whole genome shotgun (WGS) entry which is preliminary data.</text>
</comment>
<proteinExistence type="predicted"/>
<dbReference type="RefSeq" id="WP_082675797.1">
    <property type="nucleotide sequence ID" value="NZ_LDPZ01000083.1"/>
</dbReference>